<dbReference type="Pfam" id="PF13424">
    <property type="entry name" value="TPR_12"/>
    <property type="match status" value="1"/>
</dbReference>
<dbReference type="Gene3D" id="1.25.40.10">
    <property type="entry name" value="Tetratricopeptide repeat domain"/>
    <property type="match status" value="2"/>
</dbReference>
<dbReference type="Proteomes" id="UP000293360">
    <property type="component" value="Unassembled WGS sequence"/>
</dbReference>
<dbReference type="InterPro" id="IPR011990">
    <property type="entry name" value="TPR-like_helical_dom_sf"/>
</dbReference>
<organism evidence="5 6">
    <name type="scientific">Monosporascus ibericus</name>
    <dbReference type="NCBI Taxonomy" id="155417"/>
    <lineage>
        <taxon>Eukaryota</taxon>
        <taxon>Fungi</taxon>
        <taxon>Dikarya</taxon>
        <taxon>Ascomycota</taxon>
        <taxon>Pezizomycotina</taxon>
        <taxon>Sordariomycetes</taxon>
        <taxon>Xylariomycetidae</taxon>
        <taxon>Xylariales</taxon>
        <taxon>Xylariales incertae sedis</taxon>
        <taxon>Monosporascus</taxon>
    </lineage>
</organism>
<evidence type="ECO:0000259" key="3">
    <source>
        <dbReference type="Pfam" id="PF00931"/>
    </source>
</evidence>
<dbReference type="Pfam" id="PF00931">
    <property type="entry name" value="NB-ARC"/>
    <property type="match status" value="1"/>
</dbReference>
<dbReference type="InterPro" id="IPR027417">
    <property type="entry name" value="P-loop_NTPase"/>
</dbReference>
<dbReference type="PANTHER" id="PTHR46082">
    <property type="entry name" value="ATP/GTP-BINDING PROTEIN-RELATED"/>
    <property type="match status" value="1"/>
</dbReference>
<comment type="caution">
    <text evidence="5">The sequence shown here is derived from an EMBL/GenBank/DDBJ whole genome shotgun (WGS) entry which is preliminary data.</text>
</comment>
<protein>
    <submittedName>
        <fullName evidence="5">Uncharacterized protein</fullName>
    </submittedName>
</protein>
<dbReference type="STRING" id="155417.A0A4Q4TAH1"/>
<evidence type="ECO:0000256" key="2">
    <source>
        <dbReference type="PROSITE-ProRule" id="PRU00339"/>
    </source>
</evidence>
<dbReference type="PANTHER" id="PTHR46082:SF6">
    <property type="entry name" value="AAA+ ATPASE DOMAIN-CONTAINING PROTEIN-RELATED"/>
    <property type="match status" value="1"/>
</dbReference>
<dbReference type="OrthoDB" id="626167at2759"/>
<feature type="domain" description="NB-ARC" evidence="3">
    <location>
        <begin position="323"/>
        <end position="454"/>
    </location>
</feature>
<dbReference type="InterPro" id="IPR019734">
    <property type="entry name" value="TPR_rpt"/>
</dbReference>
<dbReference type="InterPro" id="IPR053137">
    <property type="entry name" value="NLR-like"/>
</dbReference>
<dbReference type="GO" id="GO:0043531">
    <property type="term" value="F:ADP binding"/>
    <property type="evidence" value="ECO:0007669"/>
    <property type="project" value="InterPro"/>
</dbReference>
<gene>
    <name evidence="5" type="ORF">DL764_005035</name>
</gene>
<keyword evidence="6" id="KW-1185">Reference proteome</keyword>
<dbReference type="InterPro" id="IPR007751">
    <property type="entry name" value="DUF676_lipase-like"/>
</dbReference>
<dbReference type="SUPFAM" id="SSF53474">
    <property type="entry name" value="alpha/beta-Hydrolases"/>
    <property type="match status" value="1"/>
</dbReference>
<dbReference type="InterPro" id="IPR029058">
    <property type="entry name" value="AB_hydrolase_fold"/>
</dbReference>
<dbReference type="SUPFAM" id="SSF52540">
    <property type="entry name" value="P-loop containing nucleoside triphosphate hydrolases"/>
    <property type="match status" value="1"/>
</dbReference>
<dbReference type="AlphaFoldDB" id="A0A4Q4TAH1"/>
<sequence>MDFVTAVTLLLLACVSYLWFQYRNNLQIRSTHGLRREDRAAEESQEGRVSLNRQPLEVLYPGPTDPDKIEIDIVAVHGLGSDVDWSWTWKNGAKCVHWLKDPQMLPAIIPNARIMAYSYESRWHRNASKTRLELCGEELAKNMHNFRINVPGRPVIFIAHSLGGLVVLHALLYADRTDELKYLPARTVGFAALGTPFRGTKMQSLAEIVARLLAPVGSHDGIIAELKQDTKSLTDKVHAFGQLRNKLNIPTWCFVELCDSDYGKKLTIPGLFRGRVVDEESAHVPGWERKPHFIVPFGRNEDFIGREPTLQQLFERIPPSANKDDCQRTAIEGLGGVGKTQVVLEAAYRVRDEHPICSVFWVPAVDSISFEKAYREIGKALGVQGLDDDKANVKSLVKAAFSRESIGSWLLIVDNADDLKLFADSTLADYLLFSRKGSILFTTRNYEAAAVLGREHPDTLTNIDNLALIFGNQGKYDEAEQMYRQALQLRQAGKYEKAEQMHRQALALYEAVLGRKHPDMLSSMDNLTGLLNSQGKYNEAEQMHRQALALYKAVLGRKHLSTLASINNLASVFGNQGKYDEAE</sequence>
<keyword evidence="2" id="KW-0802">TPR repeat</keyword>
<proteinExistence type="inferred from homology"/>
<comment type="similarity">
    <text evidence="1">Belongs to the putative lipase ROG1 family.</text>
</comment>
<evidence type="ECO:0000256" key="1">
    <source>
        <dbReference type="ARBA" id="ARBA00007920"/>
    </source>
</evidence>
<dbReference type="PROSITE" id="PS50005">
    <property type="entry name" value="TPR"/>
    <property type="match status" value="1"/>
</dbReference>
<feature type="repeat" description="TPR" evidence="2">
    <location>
        <begin position="460"/>
        <end position="493"/>
    </location>
</feature>
<feature type="domain" description="DUF676" evidence="4">
    <location>
        <begin position="129"/>
        <end position="206"/>
    </location>
</feature>
<accession>A0A4Q4TAH1</accession>
<name>A0A4Q4TAH1_9PEZI</name>
<evidence type="ECO:0000313" key="6">
    <source>
        <dbReference type="Proteomes" id="UP000293360"/>
    </source>
</evidence>
<dbReference type="Pfam" id="PF13374">
    <property type="entry name" value="TPR_10"/>
    <property type="match status" value="1"/>
</dbReference>
<dbReference type="SUPFAM" id="SSF48452">
    <property type="entry name" value="TPR-like"/>
    <property type="match status" value="1"/>
</dbReference>
<dbReference type="Gene3D" id="3.40.50.300">
    <property type="entry name" value="P-loop containing nucleotide triphosphate hydrolases"/>
    <property type="match status" value="1"/>
</dbReference>
<dbReference type="EMBL" id="QJNU01000251">
    <property type="protein sequence ID" value="RYP03605.1"/>
    <property type="molecule type" value="Genomic_DNA"/>
</dbReference>
<dbReference type="Pfam" id="PF05057">
    <property type="entry name" value="DUF676"/>
    <property type="match status" value="1"/>
</dbReference>
<reference evidence="5 6" key="1">
    <citation type="submission" date="2018-06" db="EMBL/GenBank/DDBJ databases">
        <title>Complete Genomes of Monosporascus.</title>
        <authorList>
            <person name="Robinson A.J."/>
            <person name="Natvig D.O."/>
        </authorList>
    </citation>
    <scope>NUCLEOTIDE SEQUENCE [LARGE SCALE GENOMIC DNA]</scope>
    <source>
        <strain evidence="5 6">CBS 110550</strain>
    </source>
</reference>
<dbReference type="Gene3D" id="3.40.50.1820">
    <property type="entry name" value="alpha/beta hydrolase"/>
    <property type="match status" value="1"/>
</dbReference>
<dbReference type="InterPro" id="IPR002182">
    <property type="entry name" value="NB-ARC"/>
</dbReference>
<evidence type="ECO:0000259" key="4">
    <source>
        <dbReference type="Pfam" id="PF05057"/>
    </source>
</evidence>
<evidence type="ECO:0000313" key="5">
    <source>
        <dbReference type="EMBL" id="RYP03605.1"/>
    </source>
</evidence>